<dbReference type="SUPFAM" id="SSF54637">
    <property type="entry name" value="Thioesterase/thiol ester dehydrase-isomerase"/>
    <property type="match status" value="1"/>
</dbReference>
<proteinExistence type="inferred from homology"/>
<evidence type="ECO:0000313" key="5">
    <source>
        <dbReference type="Proteomes" id="UP000040576"/>
    </source>
</evidence>
<comment type="similarity">
    <text evidence="1">Belongs to the 4-hydroxybenzoyl-CoA thioesterase family.</text>
</comment>
<evidence type="ECO:0000259" key="3">
    <source>
        <dbReference type="Pfam" id="PF03061"/>
    </source>
</evidence>
<dbReference type="Gene3D" id="3.10.129.10">
    <property type="entry name" value="Hotdog Thioesterase"/>
    <property type="match status" value="1"/>
</dbReference>
<dbReference type="InterPro" id="IPR006684">
    <property type="entry name" value="YbgC/YbaW"/>
</dbReference>
<dbReference type="Pfam" id="PF03061">
    <property type="entry name" value="4HBT"/>
    <property type="match status" value="1"/>
</dbReference>
<keyword evidence="2" id="KW-0378">Hydrolase</keyword>
<dbReference type="AlphaFoldDB" id="A0A090IQ46"/>
<gene>
    <name evidence="4" type="ORF">BT1A1_0320</name>
</gene>
<dbReference type="NCBIfam" id="TIGR00051">
    <property type="entry name" value="YbgC/FadM family acyl-CoA thioesterase"/>
    <property type="match status" value="1"/>
</dbReference>
<dbReference type="EMBL" id="CCRF01000010">
    <property type="protein sequence ID" value="CEE00181.1"/>
    <property type="molecule type" value="Genomic_DNA"/>
</dbReference>
<dbReference type="PANTHER" id="PTHR31793:SF27">
    <property type="entry name" value="NOVEL THIOESTERASE SUPERFAMILY DOMAIN AND SAPOSIN A-TYPE DOMAIN CONTAINING PROTEIN (0610012H03RIK)"/>
    <property type="match status" value="1"/>
</dbReference>
<feature type="domain" description="Thioesterase" evidence="3">
    <location>
        <begin position="22"/>
        <end position="105"/>
    </location>
</feature>
<dbReference type="RefSeq" id="WP_034767374.1">
    <property type="nucleotide sequence ID" value="NZ_CCRF01000010.1"/>
</dbReference>
<dbReference type="InterPro" id="IPR006683">
    <property type="entry name" value="Thioestr_dom"/>
</dbReference>
<dbReference type="Proteomes" id="UP000040576">
    <property type="component" value="Unassembled WGS sequence"/>
</dbReference>
<keyword evidence="5" id="KW-1185">Reference proteome</keyword>
<evidence type="ECO:0000313" key="4">
    <source>
        <dbReference type="EMBL" id="CEE00181.1"/>
    </source>
</evidence>
<dbReference type="InterPro" id="IPR029069">
    <property type="entry name" value="HotDog_dom_sf"/>
</dbReference>
<accession>A0A090IQ46</accession>
<name>A0A090IQ46_9BACI</name>
<dbReference type="InterPro" id="IPR050563">
    <property type="entry name" value="4-hydroxybenzoyl-CoA_TE"/>
</dbReference>
<dbReference type="PIRSF" id="PIRSF003230">
    <property type="entry name" value="YbgC"/>
    <property type="match status" value="1"/>
</dbReference>
<dbReference type="PANTHER" id="PTHR31793">
    <property type="entry name" value="4-HYDROXYBENZOYL-COA THIOESTERASE FAMILY MEMBER"/>
    <property type="match status" value="1"/>
</dbReference>
<dbReference type="GO" id="GO:0047617">
    <property type="term" value="F:fatty acyl-CoA hydrolase activity"/>
    <property type="evidence" value="ECO:0007669"/>
    <property type="project" value="TreeGrafter"/>
</dbReference>
<reference evidence="4 5" key="1">
    <citation type="submission" date="2014-07" db="EMBL/GenBank/DDBJ databases">
        <authorList>
            <person name="Wibberg Daniel"/>
        </authorList>
    </citation>
    <scope>NUCLEOTIDE SEQUENCE [LARGE SCALE GENOMIC DNA]</scope>
</reference>
<evidence type="ECO:0000256" key="1">
    <source>
        <dbReference type="ARBA" id="ARBA00005953"/>
    </source>
</evidence>
<dbReference type="CDD" id="cd00586">
    <property type="entry name" value="4HBT"/>
    <property type="match status" value="1"/>
</dbReference>
<organism evidence="4 5">
    <name type="scientific">Caldibacillus thermoamylovorans</name>
    <dbReference type="NCBI Taxonomy" id="35841"/>
    <lineage>
        <taxon>Bacteria</taxon>
        <taxon>Bacillati</taxon>
        <taxon>Bacillota</taxon>
        <taxon>Bacilli</taxon>
        <taxon>Bacillales</taxon>
        <taxon>Bacillaceae</taxon>
        <taxon>Caldibacillus</taxon>
    </lineage>
</organism>
<sequence>MEDLYRFRHRLRVRYSEIDGQKIVFNAHYLTYLDIAIAAYFEEGLGLDLHGMAEEGKFDFVVAKTTLEYKASARLGDWLNIWVRLKKLGRTSFTMEFKITREGENNPIVLAEIIYVSYNPETKTSQPVPTFLREKMEAFESGVIAD</sequence>
<protein>
    <recommendedName>
        <fullName evidence="3">Thioesterase domain-containing protein</fullName>
    </recommendedName>
</protein>
<evidence type="ECO:0000256" key="2">
    <source>
        <dbReference type="ARBA" id="ARBA00022801"/>
    </source>
</evidence>